<gene>
    <name evidence="6" type="primary">livF</name>
    <name evidence="6" type="ORF">CAK95_15535</name>
</gene>
<protein>
    <submittedName>
        <fullName evidence="6">Branched-chain amino acid ABC transporter ATP-binding protein</fullName>
    </submittedName>
</protein>
<dbReference type="GO" id="GO:0005524">
    <property type="term" value="F:ATP binding"/>
    <property type="evidence" value="ECO:0007669"/>
    <property type="project" value="UniProtKB-KW"/>
</dbReference>
<dbReference type="GO" id="GO:0015807">
    <property type="term" value="P:L-amino acid transport"/>
    <property type="evidence" value="ECO:0007669"/>
    <property type="project" value="TreeGrafter"/>
</dbReference>
<evidence type="ECO:0000256" key="4">
    <source>
        <dbReference type="ARBA" id="ARBA00022840"/>
    </source>
</evidence>
<keyword evidence="7" id="KW-1185">Reference proteome</keyword>
<accession>A0A1W6ZSI6</accession>
<evidence type="ECO:0000256" key="5">
    <source>
        <dbReference type="ARBA" id="ARBA00022970"/>
    </source>
</evidence>
<dbReference type="InterPro" id="IPR003593">
    <property type="entry name" value="AAA+_ATPase"/>
</dbReference>
<dbReference type="GO" id="GO:0016887">
    <property type="term" value="F:ATP hydrolysis activity"/>
    <property type="evidence" value="ECO:0007669"/>
    <property type="project" value="InterPro"/>
</dbReference>
<dbReference type="AlphaFoldDB" id="A0A1W6ZSI6"/>
<dbReference type="RefSeq" id="WP_086088725.1">
    <property type="nucleotide sequence ID" value="NZ_CP021112.1"/>
</dbReference>
<dbReference type="PANTHER" id="PTHR43820:SF4">
    <property type="entry name" value="HIGH-AFFINITY BRANCHED-CHAIN AMINO ACID TRANSPORT ATP-BINDING PROTEIN LIVF"/>
    <property type="match status" value="1"/>
</dbReference>
<dbReference type="EMBL" id="CP021112">
    <property type="protein sequence ID" value="ARQ00330.1"/>
    <property type="molecule type" value="Genomic_DNA"/>
</dbReference>
<dbReference type="InterPro" id="IPR003439">
    <property type="entry name" value="ABC_transporter-like_ATP-bd"/>
</dbReference>
<reference evidence="6 7" key="1">
    <citation type="submission" date="2017-05" db="EMBL/GenBank/DDBJ databases">
        <title>Full genome sequence of Pseudorhodoplanes sinuspersici.</title>
        <authorList>
            <person name="Dastgheib S.M.M."/>
            <person name="Shavandi M."/>
            <person name="Tirandaz H."/>
        </authorList>
    </citation>
    <scope>NUCLEOTIDE SEQUENCE [LARGE SCALE GENOMIC DNA]</scope>
    <source>
        <strain evidence="6 7">RIPI110</strain>
    </source>
</reference>
<dbReference type="SUPFAM" id="SSF52540">
    <property type="entry name" value="P-loop containing nucleoside triphosphate hydrolases"/>
    <property type="match status" value="1"/>
</dbReference>
<dbReference type="InterPro" id="IPR052156">
    <property type="entry name" value="BCAA_Transport_ATP-bd_LivF"/>
</dbReference>
<dbReference type="PANTHER" id="PTHR43820">
    <property type="entry name" value="HIGH-AFFINITY BRANCHED-CHAIN AMINO ACID TRANSPORT ATP-BINDING PROTEIN LIVF"/>
    <property type="match status" value="1"/>
</dbReference>
<keyword evidence="4 6" id="KW-0067">ATP-binding</keyword>
<evidence type="ECO:0000313" key="6">
    <source>
        <dbReference type="EMBL" id="ARQ00330.1"/>
    </source>
</evidence>
<comment type="similarity">
    <text evidence="1">Belongs to the ABC transporter superfamily.</text>
</comment>
<dbReference type="KEGG" id="psin:CAK95_15535"/>
<keyword evidence="2" id="KW-0813">Transport</keyword>
<sequence length="238" mass="25315">MTHLSIQNLSAGYGDVRVLYDVSFDVPIPGITAVIGSNGAGKTTLLRTLSGLIRPTKGEIQLGGTRLHGLEPDGFVTAGIAHVPEGRRLFAGMTVEDNLLIGAFSRQAPKAEISRDLEAVYSLFPKLHERRRQDAISMSGGEQQMCAIGRGMMAKPRVMMIDELSLGLAPVMVDVLIAALKQLAGNGLGLLVVEQDVAVAFDLADQVVIVDRGRVTRAGTSQEVAADPAIRNAYLGEI</sequence>
<dbReference type="Gene3D" id="3.40.50.300">
    <property type="entry name" value="P-loop containing nucleotide triphosphate hydrolases"/>
    <property type="match status" value="1"/>
</dbReference>
<evidence type="ECO:0000313" key="7">
    <source>
        <dbReference type="Proteomes" id="UP000194137"/>
    </source>
</evidence>
<dbReference type="InterPro" id="IPR027417">
    <property type="entry name" value="P-loop_NTPase"/>
</dbReference>
<dbReference type="CDD" id="cd03224">
    <property type="entry name" value="ABC_TM1139_LivF_branched"/>
    <property type="match status" value="1"/>
</dbReference>
<dbReference type="OrthoDB" id="9776369at2"/>
<evidence type="ECO:0000256" key="3">
    <source>
        <dbReference type="ARBA" id="ARBA00022741"/>
    </source>
</evidence>
<dbReference type="SMART" id="SM00382">
    <property type="entry name" value="AAA"/>
    <property type="match status" value="1"/>
</dbReference>
<evidence type="ECO:0000256" key="1">
    <source>
        <dbReference type="ARBA" id="ARBA00005417"/>
    </source>
</evidence>
<organism evidence="6 7">
    <name type="scientific">Pseudorhodoplanes sinuspersici</name>
    <dbReference type="NCBI Taxonomy" id="1235591"/>
    <lineage>
        <taxon>Bacteria</taxon>
        <taxon>Pseudomonadati</taxon>
        <taxon>Pseudomonadota</taxon>
        <taxon>Alphaproteobacteria</taxon>
        <taxon>Hyphomicrobiales</taxon>
        <taxon>Pseudorhodoplanes</taxon>
    </lineage>
</organism>
<evidence type="ECO:0000256" key="2">
    <source>
        <dbReference type="ARBA" id="ARBA00022448"/>
    </source>
</evidence>
<keyword evidence="3" id="KW-0547">Nucleotide-binding</keyword>
<proteinExistence type="inferred from homology"/>
<dbReference type="Pfam" id="PF00005">
    <property type="entry name" value="ABC_tran"/>
    <property type="match status" value="1"/>
</dbReference>
<keyword evidence="5" id="KW-0029">Amino-acid transport</keyword>
<dbReference type="GO" id="GO:0015658">
    <property type="term" value="F:branched-chain amino acid transmembrane transporter activity"/>
    <property type="evidence" value="ECO:0007669"/>
    <property type="project" value="TreeGrafter"/>
</dbReference>
<dbReference type="STRING" id="1235591.CAK95_15535"/>
<dbReference type="Proteomes" id="UP000194137">
    <property type="component" value="Chromosome"/>
</dbReference>
<name>A0A1W6ZSI6_9HYPH</name>
<dbReference type="PROSITE" id="PS50893">
    <property type="entry name" value="ABC_TRANSPORTER_2"/>
    <property type="match status" value="1"/>
</dbReference>